<keyword evidence="3 6" id="KW-0479">Metal-binding</keyword>
<keyword evidence="9" id="KW-1185">Reference proteome</keyword>
<evidence type="ECO:0000259" key="7">
    <source>
        <dbReference type="SMART" id="SM00829"/>
    </source>
</evidence>
<evidence type="ECO:0000313" key="8">
    <source>
        <dbReference type="EMBL" id="KAF4120934.1"/>
    </source>
</evidence>
<dbReference type="PROSITE" id="PS00059">
    <property type="entry name" value="ADH_ZINC"/>
    <property type="match status" value="1"/>
</dbReference>
<comment type="similarity">
    <text evidence="2 6">Belongs to the zinc-containing alcohol dehydrogenase family.</text>
</comment>
<evidence type="ECO:0000256" key="1">
    <source>
        <dbReference type="ARBA" id="ARBA00001947"/>
    </source>
</evidence>
<dbReference type="SUPFAM" id="SSF50129">
    <property type="entry name" value="GroES-like"/>
    <property type="match status" value="1"/>
</dbReference>
<reference evidence="8" key="1">
    <citation type="submission" date="2020-03" db="EMBL/GenBank/DDBJ databases">
        <title>Site-based positive gene gene selection in Geosmithia morbida across the United States reveals a broad range of putative effectors and factors for local host and environmental adapation.</title>
        <authorList>
            <person name="Onufrak A."/>
            <person name="Murdoch R.W."/>
            <person name="Gazis R."/>
            <person name="Huff M."/>
            <person name="Staton M."/>
            <person name="Klingeman W."/>
            <person name="Hadziabdic D."/>
        </authorList>
    </citation>
    <scope>NUCLEOTIDE SEQUENCE</scope>
    <source>
        <strain evidence="8">1262</strain>
    </source>
</reference>
<comment type="cofactor">
    <cofactor evidence="1 6">
        <name>Zn(2+)</name>
        <dbReference type="ChEBI" id="CHEBI:29105"/>
    </cofactor>
</comment>
<evidence type="ECO:0000256" key="2">
    <source>
        <dbReference type="ARBA" id="ARBA00008072"/>
    </source>
</evidence>
<dbReference type="PANTHER" id="PTHR43350:SF20">
    <property type="entry name" value="ENOYL REDUCTASE (ER) DOMAIN-CONTAINING PROTEIN"/>
    <property type="match status" value="1"/>
</dbReference>
<evidence type="ECO:0000256" key="6">
    <source>
        <dbReference type="RuleBase" id="RU361277"/>
    </source>
</evidence>
<dbReference type="Pfam" id="PF00107">
    <property type="entry name" value="ADH_zinc_N"/>
    <property type="match status" value="1"/>
</dbReference>
<evidence type="ECO:0000256" key="4">
    <source>
        <dbReference type="ARBA" id="ARBA00022833"/>
    </source>
</evidence>
<keyword evidence="5" id="KW-0560">Oxidoreductase</keyword>
<dbReference type="CDD" id="cd08278">
    <property type="entry name" value="benzyl_alcohol_DH"/>
    <property type="match status" value="1"/>
</dbReference>
<dbReference type="PANTHER" id="PTHR43350">
    <property type="entry name" value="NAD-DEPENDENT ALCOHOL DEHYDROGENASE"/>
    <property type="match status" value="1"/>
</dbReference>
<proteinExistence type="inferred from homology"/>
<comment type="caution">
    <text evidence="8">The sequence shown here is derived from an EMBL/GenBank/DDBJ whole genome shotgun (WGS) entry which is preliminary data.</text>
</comment>
<dbReference type="InterPro" id="IPR013149">
    <property type="entry name" value="ADH-like_C"/>
</dbReference>
<protein>
    <submittedName>
        <fullName evidence="8">D-arabinose 1-dehydrogenase, Zn-dependent alcohol dehydrogenase family</fullName>
    </submittedName>
</protein>
<dbReference type="RefSeq" id="XP_035319586.1">
    <property type="nucleotide sequence ID" value="XM_035464400.1"/>
</dbReference>
<evidence type="ECO:0000256" key="5">
    <source>
        <dbReference type="ARBA" id="ARBA00023002"/>
    </source>
</evidence>
<dbReference type="Gene3D" id="3.90.180.10">
    <property type="entry name" value="Medium-chain alcohol dehydrogenases, catalytic domain"/>
    <property type="match status" value="1"/>
</dbReference>
<keyword evidence="4 6" id="KW-0862">Zinc</keyword>
<dbReference type="InterPro" id="IPR011032">
    <property type="entry name" value="GroES-like_sf"/>
</dbReference>
<dbReference type="FunFam" id="3.40.50.720:FF:000003">
    <property type="entry name" value="S-(hydroxymethyl)glutathione dehydrogenase"/>
    <property type="match status" value="1"/>
</dbReference>
<dbReference type="Proteomes" id="UP000749293">
    <property type="component" value="Unassembled WGS sequence"/>
</dbReference>
<sequence length="399" mass="42372">MGEFKNIQTRAYVVDKVGDPFVLQDVVLDEVRDDEVLVEMKYTGLCHTDIVVQHGGMPVGSYPAVLGHEGVGIVRHIGSSVTNKDLSRGDTVLLSMHNCYSCRQCNSGRIGACERSTELNFLTARLAKNAKSPISLPDGSPVHGQFFGQSSLSKMAVVAQNCVVKLHGARPEDLAFLPPLACGYLSGAGTVFNVLDPSPEDTVAVLGVGAVGSAAIMAAKQRGAKSIVAVDIVDYKLQLALTLGATHIIDSKAVDDLTTGIREIFPDGINKIIDTTGLPFLLNSAFDALSHGGTLALVGVPPPTADVKFNALSMLTGCKQVIGVIEGWADPQKLVPQLLQLFNEGKFPIDKISKTYPADNLDAALADLKSGRVSSQSESPPDSPFVLNDEKVIKPILSW</sequence>
<dbReference type="SMART" id="SM00829">
    <property type="entry name" value="PKS_ER"/>
    <property type="match status" value="1"/>
</dbReference>
<accession>A0A9P5D3X5</accession>
<evidence type="ECO:0000256" key="3">
    <source>
        <dbReference type="ARBA" id="ARBA00022723"/>
    </source>
</evidence>
<dbReference type="Pfam" id="PF08240">
    <property type="entry name" value="ADH_N"/>
    <property type="match status" value="1"/>
</dbReference>
<evidence type="ECO:0000313" key="9">
    <source>
        <dbReference type="Proteomes" id="UP000749293"/>
    </source>
</evidence>
<dbReference type="InterPro" id="IPR036291">
    <property type="entry name" value="NAD(P)-bd_dom_sf"/>
</dbReference>
<gene>
    <name evidence="8" type="ORF">GMORB2_2420</name>
</gene>
<dbReference type="GeneID" id="55968650"/>
<organism evidence="8 9">
    <name type="scientific">Geosmithia morbida</name>
    <dbReference type="NCBI Taxonomy" id="1094350"/>
    <lineage>
        <taxon>Eukaryota</taxon>
        <taxon>Fungi</taxon>
        <taxon>Dikarya</taxon>
        <taxon>Ascomycota</taxon>
        <taxon>Pezizomycotina</taxon>
        <taxon>Sordariomycetes</taxon>
        <taxon>Hypocreomycetidae</taxon>
        <taxon>Hypocreales</taxon>
        <taxon>Bionectriaceae</taxon>
        <taxon>Geosmithia</taxon>
    </lineage>
</organism>
<dbReference type="OrthoDB" id="1560166at2759"/>
<name>A0A9P5D3X5_9HYPO</name>
<dbReference type="InterPro" id="IPR013154">
    <property type="entry name" value="ADH-like_N"/>
</dbReference>
<feature type="domain" description="Enoyl reductase (ER)" evidence="7">
    <location>
        <begin position="18"/>
        <end position="373"/>
    </location>
</feature>
<dbReference type="GO" id="GO:0008270">
    <property type="term" value="F:zinc ion binding"/>
    <property type="evidence" value="ECO:0007669"/>
    <property type="project" value="InterPro"/>
</dbReference>
<dbReference type="InterPro" id="IPR020843">
    <property type="entry name" value="ER"/>
</dbReference>
<dbReference type="GO" id="GO:0016491">
    <property type="term" value="F:oxidoreductase activity"/>
    <property type="evidence" value="ECO:0007669"/>
    <property type="project" value="UniProtKB-KW"/>
</dbReference>
<dbReference type="InterPro" id="IPR002328">
    <property type="entry name" value="ADH_Zn_CS"/>
</dbReference>
<dbReference type="AlphaFoldDB" id="A0A9P5D3X5"/>
<dbReference type="Gene3D" id="3.40.50.720">
    <property type="entry name" value="NAD(P)-binding Rossmann-like Domain"/>
    <property type="match status" value="1"/>
</dbReference>
<dbReference type="SUPFAM" id="SSF51735">
    <property type="entry name" value="NAD(P)-binding Rossmann-fold domains"/>
    <property type="match status" value="1"/>
</dbReference>
<dbReference type="EMBL" id="JAANYQ010000014">
    <property type="protein sequence ID" value="KAF4120934.1"/>
    <property type="molecule type" value="Genomic_DNA"/>
</dbReference>